<gene>
    <name evidence="2" type="ORF">NE237_022510</name>
</gene>
<dbReference type="Proteomes" id="UP001141806">
    <property type="component" value="Unassembled WGS sequence"/>
</dbReference>
<dbReference type="AlphaFoldDB" id="A0A9Q0H9T6"/>
<name>A0A9Q0H9T6_9MAGN</name>
<accession>A0A9Q0H9T6</accession>
<evidence type="ECO:0000313" key="3">
    <source>
        <dbReference type="Proteomes" id="UP001141806"/>
    </source>
</evidence>
<feature type="compositionally biased region" description="Basic and acidic residues" evidence="1">
    <location>
        <begin position="224"/>
        <end position="247"/>
    </location>
</feature>
<dbReference type="OrthoDB" id="786468at2759"/>
<reference evidence="2" key="1">
    <citation type="journal article" date="2023" name="Plant J.">
        <title>The genome of the king protea, Protea cynaroides.</title>
        <authorList>
            <person name="Chang J."/>
            <person name="Duong T.A."/>
            <person name="Schoeman C."/>
            <person name="Ma X."/>
            <person name="Roodt D."/>
            <person name="Barker N."/>
            <person name="Li Z."/>
            <person name="Van de Peer Y."/>
            <person name="Mizrachi E."/>
        </authorList>
    </citation>
    <scope>NUCLEOTIDE SEQUENCE</scope>
    <source>
        <tissue evidence="2">Young leaves</tissue>
    </source>
</reference>
<keyword evidence="3" id="KW-1185">Reference proteome</keyword>
<feature type="compositionally biased region" description="Basic and acidic residues" evidence="1">
    <location>
        <begin position="421"/>
        <end position="433"/>
    </location>
</feature>
<evidence type="ECO:0000256" key="1">
    <source>
        <dbReference type="SAM" id="MobiDB-lite"/>
    </source>
</evidence>
<feature type="compositionally biased region" description="Polar residues" evidence="1">
    <location>
        <begin position="527"/>
        <end position="540"/>
    </location>
</feature>
<feature type="region of interest" description="Disordered" evidence="1">
    <location>
        <begin position="159"/>
        <end position="256"/>
    </location>
</feature>
<feature type="compositionally biased region" description="Polar residues" evidence="1">
    <location>
        <begin position="317"/>
        <end position="339"/>
    </location>
</feature>
<feature type="compositionally biased region" description="Basic residues" evidence="1">
    <location>
        <begin position="202"/>
        <end position="214"/>
    </location>
</feature>
<sequence length="771" mass="88288">MKNVGDNGFNRSWRVLVRSKILNEIQHHNQALGNQCQSDCDELMMVTEEEFPIFLPECGLPEKEVGHVQSNLNSLKKLYGLLNVKEKDPKIISPENVSIKLDEKTRILLKKLLDGATEQALQSHCKIISRQLDASLASKDLIRSGNYQQTLENNFQSQIPEEDQSQIKQTSQAINGGETGKFEFTATQSSKTRNNTRICQKCNRKRPNSAKLKKNSNGDTQNLTRDRHVHENSSDKQRQNPTRDRQVRGIRVGSEPHQDIIVAEEKPEKLIDVSKEVERAIQRIESEINVGQSEKVGISTNDRVRVGPMILKKDMATQTTEAKVGTSRSLPRQRIGQTSRKIKESALPDQILSQACKAVLEANELPSQMRNRIHKGTVASPEPSKSIRDKNELAGPLISQTGKQPIQEKLDSPTHKARKRKEVDQIQQREKTSEIGTSKPSKSLLVVGPTLMRNDSLNPHPKTKPRTISKRDPPHQITKRSSFRDPKVGPIRSKGPSYQTWRGTHKESDLRSNLLPHQQKPKVIRTTDVSDSYELTSQDTYTDESADPPIYQEMESTSSQDSYNSDSEEDPLIYHQVEPTSRKMDPTLRIRRYVPHDYIKDGSIPDHKDHPKGRWRRFKDKFGIVLHHHHHHHHLHHDSSDEIQVSLAAPNHHRQSVGKYWRQIRDRPSKEEHKRLMAEIYGKRVAGRTTRQHQLGYFHSLVVGFLRHVWHSKKSKQSRLGKVPKNGKDAKKIHWWQKFNKRGVKLTSGKKPRVKIGFKTKTRHLQAGKIS</sequence>
<feature type="region of interest" description="Disordered" evidence="1">
    <location>
        <begin position="317"/>
        <end position="342"/>
    </location>
</feature>
<dbReference type="EMBL" id="JAMYWD010000008">
    <property type="protein sequence ID" value="KAJ4962571.1"/>
    <property type="molecule type" value="Genomic_DNA"/>
</dbReference>
<feature type="region of interest" description="Disordered" evidence="1">
    <location>
        <begin position="395"/>
        <end position="548"/>
    </location>
</feature>
<proteinExistence type="predicted"/>
<protein>
    <submittedName>
        <fullName evidence="2">Uncharacterized protein</fullName>
    </submittedName>
</protein>
<comment type="caution">
    <text evidence="2">The sequence shown here is derived from an EMBL/GenBank/DDBJ whole genome shotgun (WGS) entry which is preliminary data.</text>
</comment>
<feature type="compositionally biased region" description="Polar residues" evidence="1">
    <location>
        <begin position="185"/>
        <end position="198"/>
    </location>
</feature>
<organism evidence="2 3">
    <name type="scientific">Protea cynaroides</name>
    <dbReference type="NCBI Taxonomy" id="273540"/>
    <lineage>
        <taxon>Eukaryota</taxon>
        <taxon>Viridiplantae</taxon>
        <taxon>Streptophyta</taxon>
        <taxon>Embryophyta</taxon>
        <taxon>Tracheophyta</taxon>
        <taxon>Spermatophyta</taxon>
        <taxon>Magnoliopsida</taxon>
        <taxon>Proteales</taxon>
        <taxon>Proteaceae</taxon>
        <taxon>Protea</taxon>
    </lineage>
</organism>
<evidence type="ECO:0000313" key="2">
    <source>
        <dbReference type="EMBL" id="KAJ4962571.1"/>
    </source>
</evidence>